<accession>A0ABD0LG63</accession>
<reference evidence="2 3" key="1">
    <citation type="journal article" date="2023" name="Sci. Data">
        <title>Genome assembly of the Korean intertidal mud-creeper Batillaria attramentaria.</title>
        <authorList>
            <person name="Patra A.K."/>
            <person name="Ho P.T."/>
            <person name="Jun S."/>
            <person name="Lee S.J."/>
            <person name="Kim Y."/>
            <person name="Won Y.J."/>
        </authorList>
    </citation>
    <scope>NUCLEOTIDE SEQUENCE [LARGE SCALE GENOMIC DNA]</scope>
    <source>
        <strain evidence="2">Wonlab-2016</strain>
    </source>
</reference>
<proteinExistence type="predicted"/>
<protein>
    <submittedName>
        <fullName evidence="2">Uncharacterized protein</fullName>
    </submittedName>
</protein>
<feature type="compositionally biased region" description="Polar residues" evidence="1">
    <location>
        <begin position="68"/>
        <end position="86"/>
    </location>
</feature>
<comment type="caution">
    <text evidence="2">The sequence shown here is derived from an EMBL/GenBank/DDBJ whole genome shotgun (WGS) entry which is preliminary data.</text>
</comment>
<dbReference type="EMBL" id="JACVVK020000053">
    <property type="protein sequence ID" value="KAK7498123.1"/>
    <property type="molecule type" value="Genomic_DNA"/>
</dbReference>
<name>A0ABD0LG63_9CAEN</name>
<evidence type="ECO:0000256" key="1">
    <source>
        <dbReference type="SAM" id="MobiDB-lite"/>
    </source>
</evidence>
<sequence>MATNWRLDTSRLFLPEACPAGPKNRCYTTRATVDESEDQIISYERVVLAILVSGEVSCVHPPREAPTQGLSSNISSTQFFSTEEEM</sequence>
<feature type="region of interest" description="Disordered" evidence="1">
    <location>
        <begin position="62"/>
        <end position="86"/>
    </location>
</feature>
<keyword evidence="3" id="KW-1185">Reference proteome</keyword>
<evidence type="ECO:0000313" key="3">
    <source>
        <dbReference type="Proteomes" id="UP001519460"/>
    </source>
</evidence>
<gene>
    <name evidence="2" type="ORF">BaRGS_00010711</name>
</gene>
<organism evidence="2 3">
    <name type="scientific">Batillaria attramentaria</name>
    <dbReference type="NCBI Taxonomy" id="370345"/>
    <lineage>
        <taxon>Eukaryota</taxon>
        <taxon>Metazoa</taxon>
        <taxon>Spiralia</taxon>
        <taxon>Lophotrochozoa</taxon>
        <taxon>Mollusca</taxon>
        <taxon>Gastropoda</taxon>
        <taxon>Caenogastropoda</taxon>
        <taxon>Sorbeoconcha</taxon>
        <taxon>Cerithioidea</taxon>
        <taxon>Batillariidae</taxon>
        <taxon>Batillaria</taxon>
    </lineage>
</organism>
<evidence type="ECO:0000313" key="2">
    <source>
        <dbReference type="EMBL" id="KAK7498123.1"/>
    </source>
</evidence>
<dbReference type="Proteomes" id="UP001519460">
    <property type="component" value="Unassembled WGS sequence"/>
</dbReference>
<dbReference type="AlphaFoldDB" id="A0ABD0LG63"/>